<accession>A0A091EKQ8</accession>
<dbReference type="Proteomes" id="UP000028990">
    <property type="component" value="Unassembled WGS sequence"/>
</dbReference>
<protein>
    <submittedName>
        <fullName evidence="1">Uncharacterized protein</fullName>
    </submittedName>
</protein>
<gene>
    <name evidence="1" type="ORF">H920_02510</name>
</gene>
<keyword evidence="2" id="KW-1185">Reference proteome</keyword>
<proteinExistence type="predicted"/>
<sequence>MELFEGRAKTQENDALLVKTWLQPLEVPVSSKISRISWSTTSGFTTCDISCTFHVMKPLDPAHLSVMKRQLHGPRIMIPRVCLKGVGVNTTASHRLRARVLSSSSKTTRTVCVRSLSVTSLPEQRFTF</sequence>
<reference evidence="1 2" key="1">
    <citation type="submission" date="2013-11" db="EMBL/GenBank/DDBJ databases">
        <title>The Damaraland mole rat (Fukomys damarensis) genome and evolution of African mole rats.</title>
        <authorList>
            <person name="Gladyshev V.N."/>
            <person name="Fang X."/>
        </authorList>
    </citation>
    <scope>NUCLEOTIDE SEQUENCE [LARGE SCALE GENOMIC DNA]</scope>
    <source>
        <tissue evidence="1">Liver</tissue>
    </source>
</reference>
<evidence type="ECO:0000313" key="2">
    <source>
        <dbReference type="Proteomes" id="UP000028990"/>
    </source>
</evidence>
<evidence type="ECO:0000313" key="1">
    <source>
        <dbReference type="EMBL" id="KFO36136.1"/>
    </source>
</evidence>
<dbReference type="EMBL" id="KN121538">
    <property type="protein sequence ID" value="KFO36136.1"/>
    <property type="molecule type" value="Genomic_DNA"/>
</dbReference>
<name>A0A091EKQ8_FUKDA</name>
<organism evidence="1 2">
    <name type="scientific">Fukomys damarensis</name>
    <name type="common">Damaraland mole rat</name>
    <name type="synonym">Cryptomys damarensis</name>
    <dbReference type="NCBI Taxonomy" id="885580"/>
    <lineage>
        <taxon>Eukaryota</taxon>
        <taxon>Metazoa</taxon>
        <taxon>Chordata</taxon>
        <taxon>Craniata</taxon>
        <taxon>Vertebrata</taxon>
        <taxon>Euteleostomi</taxon>
        <taxon>Mammalia</taxon>
        <taxon>Eutheria</taxon>
        <taxon>Euarchontoglires</taxon>
        <taxon>Glires</taxon>
        <taxon>Rodentia</taxon>
        <taxon>Hystricomorpha</taxon>
        <taxon>Bathyergidae</taxon>
        <taxon>Fukomys</taxon>
    </lineage>
</organism>
<dbReference type="AlphaFoldDB" id="A0A091EKQ8"/>